<dbReference type="InterPro" id="IPR011990">
    <property type="entry name" value="TPR-like_helical_dom_sf"/>
</dbReference>
<reference evidence="6" key="1">
    <citation type="journal article" date="2013" name="Environ. Microbiol.">
        <title>Microbiota from the distal guts of lean and obese adolescents exhibit partial functional redundancy besides clear differences in community structure.</title>
        <authorList>
            <person name="Ferrer M."/>
            <person name="Ruiz A."/>
            <person name="Lanza F."/>
            <person name="Haange S.B."/>
            <person name="Oberbach A."/>
            <person name="Till H."/>
            <person name="Bargiela R."/>
            <person name="Campoy C."/>
            <person name="Segura M.T."/>
            <person name="Richter M."/>
            <person name="von Bergen M."/>
            <person name="Seifert J."/>
            <person name="Suarez A."/>
        </authorList>
    </citation>
    <scope>NUCLEOTIDE SEQUENCE</scope>
</reference>
<dbReference type="GO" id="GO:0009279">
    <property type="term" value="C:cell outer membrane"/>
    <property type="evidence" value="ECO:0007669"/>
    <property type="project" value="UniProtKB-SubCell"/>
</dbReference>
<keyword evidence="2" id="KW-0732">Signal</keyword>
<comment type="subcellular location">
    <subcellularLocation>
        <location evidence="1">Cell outer membrane</location>
    </subcellularLocation>
</comment>
<feature type="non-terminal residue" evidence="6">
    <location>
        <position position="1"/>
    </location>
</feature>
<dbReference type="Gene3D" id="1.25.40.390">
    <property type="match status" value="1"/>
</dbReference>
<sequence length="170" mass="19147">FKDGNEGLHSSFFYTFLVQPITAEETTAITGIPEVARTIEGYNIPTPDIMEAYEPGDVRKDVSVGFVTAHGISYPYIKKYCHAHTQSGKTGDNWPVYRYAEVLLFIAEALNEQGKTEEALVYLNRVRSRALLPVSSASTQSDVREAIIKERRVELAFENKRWLDLVRTGS</sequence>
<evidence type="ECO:0000256" key="4">
    <source>
        <dbReference type="ARBA" id="ARBA00023237"/>
    </source>
</evidence>
<feature type="domain" description="RagB/SusD" evidence="5">
    <location>
        <begin position="73"/>
        <end position="167"/>
    </location>
</feature>
<dbReference type="EMBL" id="AJWZ01007691">
    <property type="protein sequence ID" value="EKC56197.1"/>
    <property type="molecule type" value="Genomic_DNA"/>
</dbReference>
<dbReference type="AlphaFoldDB" id="K1S6A0"/>
<dbReference type="InterPro" id="IPR012944">
    <property type="entry name" value="SusD_RagB_dom"/>
</dbReference>
<protein>
    <submittedName>
        <fullName evidence="6">RagB/SusD domain protein</fullName>
    </submittedName>
</protein>
<accession>K1S6A0</accession>
<evidence type="ECO:0000313" key="6">
    <source>
        <dbReference type="EMBL" id="EKC56197.1"/>
    </source>
</evidence>
<gene>
    <name evidence="6" type="ORF">OBE_11188</name>
</gene>
<keyword evidence="3" id="KW-0472">Membrane</keyword>
<comment type="caution">
    <text evidence="6">The sequence shown here is derived from an EMBL/GenBank/DDBJ whole genome shotgun (WGS) entry which is preliminary data.</text>
</comment>
<evidence type="ECO:0000256" key="3">
    <source>
        <dbReference type="ARBA" id="ARBA00023136"/>
    </source>
</evidence>
<dbReference type="Pfam" id="PF07980">
    <property type="entry name" value="SusD_RagB"/>
    <property type="match status" value="1"/>
</dbReference>
<dbReference type="SUPFAM" id="SSF48452">
    <property type="entry name" value="TPR-like"/>
    <property type="match status" value="1"/>
</dbReference>
<feature type="non-terminal residue" evidence="6">
    <location>
        <position position="170"/>
    </location>
</feature>
<organism evidence="6">
    <name type="scientific">human gut metagenome</name>
    <dbReference type="NCBI Taxonomy" id="408170"/>
    <lineage>
        <taxon>unclassified sequences</taxon>
        <taxon>metagenomes</taxon>
        <taxon>organismal metagenomes</taxon>
    </lineage>
</organism>
<name>K1S6A0_9ZZZZ</name>
<proteinExistence type="predicted"/>
<evidence type="ECO:0000256" key="2">
    <source>
        <dbReference type="ARBA" id="ARBA00022729"/>
    </source>
</evidence>
<evidence type="ECO:0000256" key="1">
    <source>
        <dbReference type="ARBA" id="ARBA00004442"/>
    </source>
</evidence>
<keyword evidence="4" id="KW-0998">Cell outer membrane</keyword>
<evidence type="ECO:0000259" key="5">
    <source>
        <dbReference type="Pfam" id="PF07980"/>
    </source>
</evidence>